<name>A0A8T9MXJ9_9NEIS</name>
<dbReference type="Gene3D" id="2.40.160.130">
    <property type="entry name" value="Capsule assembly protein Wzi"/>
    <property type="match status" value="1"/>
</dbReference>
<keyword evidence="1" id="KW-0732">Signal</keyword>
<dbReference type="InterPro" id="IPR038636">
    <property type="entry name" value="Wzi_sf"/>
</dbReference>
<organism evidence="2 3">
    <name type="scientific">Conchiformibius kuhniae</name>
    <dbReference type="NCBI Taxonomy" id="211502"/>
    <lineage>
        <taxon>Bacteria</taxon>
        <taxon>Pseudomonadati</taxon>
        <taxon>Pseudomonadota</taxon>
        <taxon>Betaproteobacteria</taxon>
        <taxon>Neisseriales</taxon>
        <taxon>Neisseriaceae</taxon>
        <taxon>Conchiformibius</taxon>
    </lineage>
</organism>
<keyword evidence="3" id="KW-1185">Reference proteome</keyword>
<dbReference type="AlphaFoldDB" id="A0A8T9MXJ9"/>
<gene>
    <name evidence="2" type="ORF">LVJ77_10315</name>
</gene>
<proteinExistence type="predicted"/>
<dbReference type="Pfam" id="PF14052">
    <property type="entry name" value="Caps_assemb_Wzi"/>
    <property type="match status" value="1"/>
</dbReference>
<dbReference type="InterPro" id="IPR026950">
    <property type="entry name" value="Caps_assemb_Wzi"/>
</dbReference>
<sequence>MKSHLRALLAALALAASAASAQQLIPTNVRLHEDLNWLANRNIIKINLSTWPLSADEIRHALDNAQPATVNDAEIVQKVRQYIDADNNRLKLSAHITAQNRGERPLLPIGMNQPRDQYGVAAGGHFGTEKFDLNVQAAGVGGDTLGRNSHLDLSETYAGLKIGNQWLSLGQQSRYWGPAHEGSLILGDSARPFVALNLQRGVQKPFQSKWLSWLGKWNYQMFVGQQLDKENMRSPRHTKLMGMRVTLSPTDYLDLGLSRTAQWGGQGRPQNWKALGNAILARGDNTYTAEERRKEPGNQLAGFDVKLKLQPLVGAPVSVYGQMIGEDEANKMPSKNFFLAGIDGSHKVSEQQTLNWHLEGADTSTKFGKLVGVTYRHHLYQDGYYQQNLPLGHPLGGDVRSVVLGINSSVFHNDNKKWFKTHHFGGKLMHAQTVRKNKDQQTSVQGASVAWEGDVNTKNRMNMRVGANGWYAKPEQGKVQSGVGVKTSLSF</sequence>
<dbReference type="RefSeq" id="WP_051255688.1">
    <property type="nucleotide sequence ID" value="NZ_CP091521.1"/>
</dbReference>
<dbReference type="Proteomes" id="UP000831534">
    <property type="component" value="Chromosome"/>
</dbReference>
<dbReference type="KEGG" id="ckh:LVJ77_10315"/>
<evidence type="ECO:0000313" key="2">
    <source>
        <dbReference type="EMBL" id="UOP04613.2"/>
    </source>
</evidence>
<reference evidence="2" key="1">
    <citation type="journal article" date="2022" name="Res Sq">
        <title>Evolution of multicellular longitudinally dividing oral cavity symbionts (Neisseriaceae).</title>
        <authorList>
            <person name="Nyongesa S."/>
            <person name="Weber P."/>
            <person name="Bernet E."/>
            <person name="Pullido F."/>
            <person name="Nieckarz M."/>
            <person name="Delaby M."/>
            <person name="Nieves C."/>
            <person name="Viehboeck T."/>
            <person name="Krause N."/>
            <person name="Rivera-Millot A."/>
            <person name="Nakamura A."/>
            <person name="Vischer N."/>
            <person name="VanNieuwenhze M."/>
            <person name="Brun Y."/>
            <person name="Cava F."/>
            <person name="Bulgheresi S."/>
            <person name="Veyrier F."/>
        </authorList>
    </citation>
    <scope>NUCLEOTIDE SEQUENCE</scope>
    <source>
        <strain evidence="2">17694</strain>
    </source>
</reference>
<evidence type="ECO:0000256" key="1">
    <source>
        <dbReference type="SAM" id="SignalP"/>
    </source>
</evidence>
<accession>A0A8T9MXJ9</accession>
<protein>
    <submittedName>
        <fullName evidence="2">Capsule assembly Wzi family protein</fullName>
    </submittedName>
</protein>
<evidence type="ECO:0000313" key="3">
    <source>
        <dbReference type="Proteomes" id="UP000831534"/>
    </source>
</evidence>
<feature type="signal peptide" evidence="1">
    <location>
        <begin position="1"/>
        <end position="21"/>
    </location>
</feature>
<feature type="chain" id="PRO_5044850099" evidence="1">
    <location>
        <begin position="22"/>
        <end position="491"/>
    </location>
</feature>
<reference evidence="2" key="2">
    <citation type="submission" date="2024-09" db="EMBL/GenBank/DDBJ databases">
        <authorList>
            <person name="Veyrier F.J."/>
        </authorList>
    </citation>
    <scope>NUCLEOTIDE SEQUENCE</scope>
    <source>
        <strain evidence="2">17694</strain>
    </source>
</reference>
<dbReference type="EMBL" id="CP091521">
    <property type="protein sequence ID" value="UOP04613.2"/>
    <property type="molecule type" value="Genomic_DNA"/>
</dbReference>